<keyword evidence="1" id="KW-0812">Transmembrane</keyword>
<protein>
    <submittedName>
        <fullName evidence="2">Uncharacterized protein</fullName>
    </submittedName>
</protein>
<keyword evidence="1" id="KW-1133">Transmembrane helix</keyword>
<feature type="transmembrane region" description="Helical" evidence="1">
    <location>
        <begin position="7"/>
        <end position="28"/>
    </location>
</feature>
<gene>
    <name evidence="2" type="ORF">ENU30_02360</name>
</gene>
<keyword evidence="1" id="KW-0472">Membrane</keyword>
<feature type="transmembrane region" description="Helical" evidence="1">
    <location>
        <begin position="34"/>
        <end position="63"/>
    </location>
</feature>
<evidence type="ECO:0000313" key="2">
    <source>
        <dbReference type="EMBL" id="HGQ17812.1"/>
    </source>
</evidence>
<dbReference type="EMBL" id="DTBZ01000057">
    <property type="protein sequence ID" value="HGQ17812.1"/>
    <property type="molecule type" value="Genomic_DNA"/>
</dbReference>
<name>A0A7J3JP58_9CREN</name>
<dbReference type="AlphaFoldDB" id="A0A7J3JP58"/>
<proteinExistence type="predicted"/>
<reference evidence="2" key="1">
    <citation type="journal article" date="2020" name="mSystems">
        <title>Genome- and Community-Level Interaction Insights into Carbon Utilization and Element Cycling Functions of Hydrothermarchaeota in Hydrothermal Sediment.</title>
        <authorList>
            <person name="Zhou Z."/>
            <person name="Liu Y."/>
            <person name="Xu W."/>
            <person name="Pan J."/>
            <person name="Luo Z.H."/>
            <person name="Li M."/>
        </authorList>
    </citation>
    <scope>NUCLEOTIDE SEQUENCE [LARGE SCALE GENOMIC DNA]</scope>
    <source>
        <strain evidence="2">SpSt-657</strain>
    </source>
</reference>
<evidence type="ECO:0000256" key="1">
    <source>
        <dbReference type="SAM" id="Phobius"/>
    </source>
</evidence>
<organism evidence="2">
    <name type="scientific">Ignisphaera aggregans</name>
    <dbReference type="NCBI Taxonomy" id="334771"/>
    <lineage>
        <taxon>Archaea</taxon>
        <taxon>Thermoproteota</taxon>
        <taxon>Thermoprotei</taxon>
        <taxon>Desulfurococcales</taxon>
        <taxon>Desulfurococcaceae</taxon>
        <taxon>Ignisphaera</taxon>
    </lineage>
</organism>
<comment type="caution">
    <text evidence="2">The sequence shown here is derived from an EMBL/GenBank/DDBJ whole genome shotgun (WGS) entry which is preliminary data.</text>
</comment>
<accession>A0A7J3JP58</accession>
<sequence>MSVKQGVVAVAMLSIVFVSLGTLLLFLGQETPSVPLWIAMTFGGFVLLVIGVHILSASILTYLRARRRSASETSAPS</sequence>